<dbReference type="RefSeq" id="WP_307105498.1">
    <property type="nucleotide sequence ID" value="NZ_JAUTAS010000001.1"/>
</dbReference>
<dbReference type="Pfam" id="PF13188">
    <property type="entry name" value="PAS_8"/>
    <property type="match status" value="1"/>
</dbReference>
<dbReference type="PANTHER" id="PTHR43531:SF14">
    <property type="entry name" value="METHYL-ACCEPTING CHEMOTAXIS PROTEIN I-RELATED"/>
    <property type="match status" value="1"/>
</dbReference>
<comment type="similarity">
    <text evidence="4">Belongs to the methyl-accepting chemotaxis (MCP) protein family.</text>
</comment>
<protein>
    <submittedName>
        <fullName evidence="10">Methyl-accepting chemotaxis protein</fullName>
    </submittedName>
</protein>
<comment type="caution">
    <text evidence="10">The sequence shown here is derived from an EMBL/GenBank/DDBJ whole genome shotgun (WGS) entry which is preliminary data.</text>
</comment>
<dbReference type="CDD" id="cd11386">
    <property type="entry name" value="MCP_signal"/>
    <property type="match status" value="1"/>
</dbReference>
<evidence type="ECO:0000256" key="5">
    <source>
        <dbReference type="PROSITE-ProRule" id="PRU00284"/>
    </source>
</evidence>
<dbReference type="SUPFAM" id="SSF55785">
    <property type="entry name" value="PYP-like sensor domain (PAS domain)"/>
    <property type="match status" value="1"/>
</dbReference>
<evidence type="ECO:0000313" key="10">
    <source>
        <dbReference type="EMBL" id="MDQ1106842.1"/>
    </source>
</evidence>
<keyword evidence="3 5" id="KW-0807">Transducer</keyword>
<dbReference type="GO" id="GO:0004888">
    <property type="term" value="F:transmembrane signaling receptor activity"/>
    <property type="evidence" value="ECO:0007669"/>
    <property type="project" value="TreeGrafter"/>
</dbReference>
<dbReference type="FunFam" id="1.10.287.950:FF:000001">
    <property type="entry name" value="Methyl-accepting chemotaxis sensory transducer"/>
    <property type="match status" value="1"/>
</dbReference>
<evidence type="ECO:0000256" key="4">
    <source>
        <dbReference type="ARBA" id="ARBA00029447"/>
    </source>
</evidence>
<dbReference type="InterPro" id="IPR003660">
    <property type="entry name" value="HAMP_dom"/>
</dbReference>
<organism evidence="10 11">
    <name type="scientific">Stenotrophomonas rhizophila</name>
    <dbReference type="NCBI Taxonomy" id="216778"/>
    <lineage>
        <taxon>Bacteria</taxon>
        <taxon>Pseudomonadati</taxon>
        <taxon>Pseudomonadota</taxon>
        <taxon>Gammaproteobacteria</taxon>
        <taxon>Lysobacterales</taxon>
        <taxon>Lysobacteraceae</taxon>
        <taxon>Stenotrophomonas</taxon>
    </lineage>
</organism>
<keyword evidence="6" id="KW-0175">Coiled coil</keyword>
<evidence type="ECO:0000256" key="7">
    <source>
        <dbReference type="SAM" id="MobiDB-lite"/>
    </source>
</evidence>
<dbReference type="InterPro" id="IPR000014">
    <property type="entry name" value="PAS"/>
</dbReference>
<dbReference type="PROSITE" id="PS50111">
    <property type="entry name" value="CHEMOTAXIS_TRANSDUC_2"/>
    <property type="match status" value="1"/>
</dbReference>
<dbReference type="EMBL" id="JAUTAS010000001">
    <property type="protein sequence ID" value="MDQ1106842.1"/>
    <property type="molecule type" value="Genomic_DNA"/>
</dbReference>
<dbReference type="Gene3D" id="1.10.287.950">
    <property type="entry name" value="Methyl-accepting chemotaxis protein"/>
    <property type="match status" value="1"/>
</dbReference>
<proteinExistence type="inferred from homology"/>
<evidence type="ECO:0000259" key="8">
    <source>
        <dbReference type="PROSITE" id="PS50111"/>
    </source>
</evidence>
<feature type="coiled-coil region" evidence="6">
    <location>
        <begin position="526"/>
        <end position="564"/>
    </location>
</feature>
<feature type="region of interest" description="Disordered" evidence="7">
    <location>
        <begin position="1"/>
        <end position="20"/>
    </location>
</feature>
<gene>
    <name evidence="10" type="ORF">QE424_000001</name>
</gene>
<dbReference type="PANTHER" id="PTHR43531">
    <property type="entry name" value="PROTEIN ICFG"/>
    <property type="match status" value="1"/>
</dbReference>
<name>A0AAP5ADG6_9GAMM</name>
<evidence type="ECO:0000256" key="2">
    <source>
        <dbReference type="ARBA" id="ARBA00022481"/>
    </source>
</evidence>
<dbReference type="Pfam" id="PF00015">
    <property type="entry name" value="MCPsignal"/>
    <property type="match status" value="1"/>
</dbReference>
<feature type="domain" description="Methyl-accepting transducer" evidence="8">
    <location>
        <begin position="326"/>
        <end position="555"/>
    </location>
</feature>
<comment type="subcellular location">
    <subcellularLocation>
        <location evidence="1">Membrane</location>
    </subcellularLocation>
</comment>
<evidence type="ECO:0000256" key="3">
    <source>
        <dbReference type="ARBA" id="ARBA00023224"/>
    </source>
</evidence>
<sequence>MSAIPHPSSRPPDATLLSPALHPHPRGQRILTGVLSTGLIGGLAGALWQQQSVTVLGIAIATGALVVLAPRVRRSRDALRAELARVSAGHAQLQAHCTRQHAGAAADATLRLALEVSHTAVMIADASHVIRYVNPAVVRLLRNQQATLREAFPDFDADSLVGTSIHRFHANPDRIRAILDTLQTTHHGRVRIGPVHFAQVVSPMFDAAGARVGFAVEWHDRTQELVLETAVAEIVDAATRGDLDRRLPRADSGAAFMDGLTTGINQLLERVGSTVGDLRRVLSALAEGDLGQRMQGAYEGSFAAMQRDANATAIQLGSMVERIRRSAGAIALGAEEIASGNHDLSTRTERQAAHLEETASSMEELTATVRQNAEHAHKASTLARGAQEVADRGSAVVGRVVSTMDSIHGASKRIGEITGVIDGIAFQTNILALNAAVEAARAGDQGRGFAVVASEVRSLAQRSAEAAREIRQLIDASVSEVADGARLAQDAGHTMQEIVGSVAGVSEIMASIASASQEQAAGIDQINQTVVQMDEATQQNAALVEEASAAARELEQQAAGLTEAVAAFR</sequence>
<evidence type="ECO:0000256" key="1">
    <source>
        <dbReference type="ARBA" id="ARBA00004370"/>
    </source>
</evidence>
<reference evidence="10" key="1">
    <citation type="submission" date="2023-07" db="EMBL/GenBank/DDBJ databases">
        <title>Functional and genomic diversity of the sorghum phyllosphere microbiome.</title>
        <authorList>
            <person name="Shade A."/>
        </authorList>
    </citation>
    <scope>NUCLEOTIDE SEQUENCE</scope>
    <source>
        <strain evidence="10">SORGH_AS_0457</strain>
    </source>
</reference>
<dbReference type="GO" id="GO:0007165">
    <property type="term" value="P:signal transduction"/>
    <property type="evidence" value="ECO:0007669"/>
    <property type="project" value="UniProtKB-KW"/>
</dbReference>
<dbReference type="Pfam" id="PF18947">
    <property type="entry name" value="HAMP_2"/>
    <property type="match status" value="1"/>
</dbReference>
<dbReference type="SMART" id="SM00283">
    <property type="entry name" value="MA"/>
    <property type="match status" value="1"/>
</dbReference>
<feature type="domain" description="HAMP" evidence="9">
    <location>
        <begin position="269"/>
        <end position="321"/>
    </location>
</feature>
<dbReference type="Proteomes" id="UP001226084">
    <property type="component" value="Unassembled WGS sequence"/>
</dbReference>
<dbReference type="GO" id="GO:0006935">
    <property type="term" value="P:chemotaxis"/>
    <property type="evidence" value="ECO:0007669"/>
    <property type="project" value="TreeGrafter"/>
</dbReference>
<accession>A0AAP5ADG6</accession>
<dbReference type="InterPro" id="IPR051310">
    <property type="entry name" value="MCP_chemotaxis"/>
</dbReference>
<dbReference type="InterPro" id="IPR035965">
    <property type="entry name" value="PAS-like_dom_sf"/>
</dbReference>
<dbReference type="PROSITE" id="PS50885">
    <property type="entry name" value="HAMP"/>
    <property type="match status" value="1"/>
</dbReference>
<evidence type="ECO:0000313" key="11">
    <source>
        <dbReference type="Proteomes" id="UP001226084"/>
    </source>
</evidence>
<dbReference type="AlphaFoldDB" id="A0AAP5ADG6"/>
<evidence type="ECO:0000256" key="6">
    <source>
        <dbReference type="SAM" id="Coils"/>
    </source>
</evidence>
<dbReference type="InterPro" id="IPR004089">
    <property type="entry name" value="MCPsignal_dom"/>
</dbReference>
<evidence type="ECO:0000259" key="9">
    <source>
        <dbReference type="PROSITE" id="PS50885"/>
    </source>
</evidence>
<dbReference type="GO" id="GO:0005886">
    <property type="term" value="C:plasma membrane"/>
    <property type="evidence" value="ECO:0007669"/>
    <property type="project" value="TreeGrafter"/>
</dbReference>
<dbReference type="SUPFAM" id="SSF58104">
    <property type="entry name" value="Methyl-accepting chemotaxis protein (MCP) signaling domain"/>
    <property type="match status" value="1"/>
</dbReference>
<dbReference type="Gene3D" id="3.30.450.20">
    <property type="entry name" value="PAS domain"/>
    <property type="match status" value="1"/>
</dbReference>
<keyword evidence="2" id="KW-0488">Methylation</keyword>